<dbReference type="PIRSF" id="PIRSF001235">
    <property type="entry name" value="Amidase_carbamoylase"/>
    <property type="match status" value="1"/>
</dbReference>
<comment type="similarity">
    <text evidence="1">Belongs to the peptidase M20 family.</text>
</comment>
<dbReference type="GO" id="GO:0046872">
    <property type="term" value="F:metal ion binding"/>
    <property type="evidence" value="ECO:0007669"/>
    <property type="project" value="UniProtKB-KW"/>
</dbReference>
<dbReference type="InterPro" id="IPR036264">
    <property type="entry name" value="Bact_exopeptidase_dim_dom"/>
</dbReference>
<dbReference type="PANTHER" id="PTHR32494:SF5">
    <property type="entry name" value="ALLANTOATE AMIDOHYDROLASE"/>
    <property type="match status" value="1"/>
</dbReference>
<feature type="binding site" evidence="3">
    <location>
        <position position="130"/>
    </location>
    <ligand>
        <name>Zn(2+)</name>
        <dbReference type="ChEBI" id="CHEBI:29105"/>
        <label>2</label>
    </ligand>
</feature>
<feature type="binding site" evidence="3">
    <location>
        <position position="383"/>
    </location>
    <ligand>
        <name>Zn(2+)</name>
        <dbReference type="ChEBI" id="CHEBI:29105"/>
        <label>2</label>
    </ligand>
</feature>
<dbReference type="NCBIfam" id="TIGR01879">
    <property type="entry name" value="hydantase"/>
    <property type="match status" value="1"/>
</dbReference>
<accession>A0A078M0N9</accession>
<protein>
    <submittedName>
        <fullName evidence="5">N-carbamoyl-L-amino acid hydrolase</fullName>
    </submittedName>
</protein>
<feature type="binding site" evidence="3">
    <location>
        <position position="95"/>
    </location>
    <ligand>
        <name>Zn(2+)</name>
        <dbReference type="ChEBI" id="CHEBI:29105"/>
        <label>2</label>
    </ligand>
</feature>
<dbReference type="PANTHER" id="PTHR32494">
    <property type="entry name" value="ALLANTOATE DEIMINASE-RELATED"/>
    <property type="match status" value="1"/>
</dbReference>
<dbReference type="eggNOG" id="COG0624">
    <property type="taxonomic scope" value="Bacteria"/>
</dbReference>
<dbReference type="SUPFAM" id="SSF55031">
    <property type="entry name" value="Bacterial exopeptidase dimerisation domain"/>
    <property type="match status" value="1"/>
</dbReference>
<evidence type="ECO:0000259" key="4">
    <source>
        <dbReference type="Pfam" id="PF07687"/>
    </source>
</evidence>
<evidence type="ECO:0000256" key="3">
    <source>
        <dbReference type="PIRSR" id="PIRSR001235-1"/>
    </source>
</evidence>
<dbReference type="InterPro" id="IPR002933">
    <property type="entry name" value="Peptidase_M20"/>
</dbReference>
<keyword evidence="2 5" id="KW-0378">Hydrolase</keyword>
<name>A0A078M0N9_9STAP</name>
<evidence type="ECO:0000256" key="2">
    <source>
        <dbReference type="ARBA" id="ARBA00022801"/>
    </source>
</evidence>
<dbReference type="HOGENOM" id="CLU_024588_2_1_9"/>
<dbReference type="RefSeq" id="WP_035809356.1">
    <property type="nucleotide sequence ID" value="NZ_CCSE01000001.1"/>
</dbReference>
<dbReference type="GO" id="GO:0016813">
    <property type="term" value="F:hydrolase activity, acting on carbon-nitrogen (but not peptide) bonds, in linear amidines"/>
    <property type="evidence" value="ECO:0007669"/>
    <property type="project" value="InterPro"/>
</dbReference>
<dbReference type="CDD" id="cd03884">
    <property type="entry name" value="M20_bAS"/>
    <property type="match status" value="1"/>
</dbReference>
<dbReference type="InterPro" id="IPR011650">
    <property type="entry name" value="Peptidase_M20_dimer"/>
</dbReference>
<organism evidence="5 6">
    <name type="scientific">Jeotgalicoccus saudimassiliensis</name>
    <dbReference type="NCBI Taxonomy" id="1461582"/>
    <lineage>
        <taxon>Bacteria</taxon>
        <taxon>Bacillati</taxon>
        <taxon>Bacillota</taxon>
        <taxon>Bacilli</taxon>
        <taxon>Bacillales</taxon>
        <taxon>Staphylococcaceae</taxon>
        <taxon>Jeotgalicoccus</taxon>
    </lineage>
</organism>
<evidence type="ECO:0000256" key="1">
    <source>
        <dbReference type="ARBA" id="ARBA00006153"/>
    </source>
</evidence>
<dbReference type="InterPro" id="IPR010158">
    <property type="entry name" value="Amidase_Cbmase"/>
</dbReference>
<dbReference type="STRING" id="1461582.BN1048_01161"/>
<dbReference type="SUPFAM" id="SSF53187">
    <property type="entry name" value="Zn-dependent exopeptidases"/>
    <property type="match status" value="1"/>
</dbReference>
<dbReference type="Gene3D" id="3.30.70.360">
    <property type="match status" value="1"/>
</dbReference>
<feature type="binding site" evidence="3">
    <location>
        <position position="84"/>
    </location>
    <ligand>
        <name>Zn(2+)</name>
        <dbReference type="ChEBI" id="CHEBI:29105"/>
        <label>1</label>
    </ligand>
</feature>
<sequence>MEQLKINEDRLLNRINELGEVGRNDKGQLIRLALSDEDKLGRDLLISWFDELGLKVEVDRFGNVFATWEEEHNKGRKPLMLGSHIDSVIDAGKYDGSYGVLSGLETVQTLKENNVKTNRPVTIAAFTNEEGVRFPPSMLGSLVYSGDLDIDKALDTVGIDGLRLGDELERIGYAGQNEPGFIEPEAYIELHIEQGPVLDTEELEIGAVHNLQGNSRREIIFTGEANHAGSTPNYLRKDPMQAVTYFMSTLYNYINKNGLDTVATLGSIQLEPNAATIIPSKATFTLDMRSPTEKGFHEAQELVRNTLKEIEEEGKIGVQATEFAIFEPVTFDKTIVENIVAAAGDLKLSSKLMTSGAGHDAQMINRIAPSAMIFVPSKDGVSHNPLEYTSPEQLVNGANVLLLTSMRLLNTNK</sequence>
<dbReference type="Pfam" id="PF01546">
    <property type="entry name" value="Peptidase_M20"/>
    <property type="match status" value="1"/>
</dbReference>
<dbReference type="AlphaFoldDB" id="A0A078M0N9"/>
<keyword evidence="3" id="KW-0479">Metal-binding</keyword>
<dbReference type="Pfam" id="PF07687">
    <property type="entry name" value="M20_dimer"/>
    <property type="match status" value="1"/>
</dbReference>
<keyword evidence="6" id="KW-1185">Reference proteome</keyword>
<comment type="cofactor">
    <cofactor evidence="3">
        <name>Zn(2+)</name>
        <dbReference type="ChEBI" id="CHEBI:29105"/>
    </cofactor>
    <text evidence="3">Binds 2 Zn(2+) ions per subunit.</text>
</comment>
<proteinExistence type="inferred from homology"/>
<feature type="binding site" evidence="3">
    <location>
        <position position="191"/>
    </location>
    <ligand>
        <name>Zn(2+)</name>
        <dbReference type="ChEBI" id="CHEBI:29105"/>
        <label>1</label>
    </ligand>
</feature>
<dbReference type="Proteomes" id="UP000044136">
    <property type="component" value="Unassembled WGS sequence"/>
</dbReference>
<evidence type="ECO:0000313" key="5">
    <source>
        <dbReference type="EMBL" id="CEA00938.1"/>
    </source>
</evidence>
<gene>
    <name evidence="5" type="primary">amaB_1</name>
    <name evidence="5" type="ORF">BN1048_01161</name>
</gene>
<dbReference type="EMBL" id="CCSE01000001">
    <property type="protein sequence ID" value="CEA00938.1"/>
    <property type="molecule type" value="Genomic_DNA"/>
</dbReference>
<feature type="domain" description="Peptidase M20 dimerisation" evidence="4">
    <location>
        <begin position="214"/>
        <end position="313"/>
    </location>
</feature>
<evidence type="ECO:0000313" key="6">
    <source>
        <dbReference type="Proteomes" id="UP000044136"/>
    </source>
</evidence>
<dbReference type="Gene3D" id="3.40.630.10">
    <property type="entry name" value="Zn peptidases"/>
    <property type="match status" value="1"/>
</dbReference>
<feature type="binding site" evidence="3">
    <location>
        <position position="95"/>
    </location>
    <ligand>
        <name>Zn(2+)</name>
        <dbReference type="ChEBI" id="CHEBI:29105"/>
        <label>1</label>
    </ligand>
</feature>
<dbReference type="NCBIfam" id="NF006771">
    <property type="entry name" value="PRK09290.1-5"/>
    <property type="match status" value="1"/>
</dbReference>
<reference evidence="5 6" key="1">
    <citation type="submission" date="2014-07" db="EMBL/GenBank/DDBJ databases">
        <authorList>
            <person name="Urmite Genomes Urmite Genomes"/>
        </authorList>
    </citation>
    <scope>NUCLEOTIDE SEQUENCE [LARGE SCALE GENOMIC DNA]</scope>
    <source>
        <strain evidence="5 6">13MG44_air</strain>
    </source>
</reference>
<keyword evidence="3" id="KW-0862">Zinc</keyword>